<evidence type="ECO:0000256" key="7">
    <source>
        <dbReference type="SAM" id="MobiDB-lite"/>
    </source>
</evidence>
<keyword evidence="3" id="KW-0963">Cytoplasm</keyword>
<dbReference type="InterPro" id="IPR036521">
    <property type="entry name" value="SRP19-like_sf"/>
</dbReference>
<dbReference type="GO" id="GO:0008312">
    <property type="term" value="F:7S RNA binding"/>
    <property type="evidence" value="ECO:0007669"/>
    <property type="project" value="InterPro"/>
</dbReference>
<feature type="region of interest" description="Disordered" evidence="7">
    <location>
        <begin position="122"/>
        <end position="146"/>
    </location>
</feature>
<evidence type="ECO:0000256" key="5">
    <source>
        <dbReference type="ARBA" id="ARBA00023274"/>
    </source>
</evidence>
<keyword evidence="4" id="KW-0733">Signal recognition particle</keyword>
<evidence type="ECO:0000256" key="6">
    <source>
        <dbReference type="ARBA" id="ARBA00045518"/>
    </source>
</evidence>
<dbReference type="AlphaFoldDB" id="A0A2A2JG72"/>
<dbReference type="Gene3D" id="3.30.56.30">
    <property type="entry name" value="Signal recognition particle, SRP19-like subunit"/>
    <property type="match status" value="1"/>
</dbReference>
<dbReference type="STRING" id="2018661.A0A2A2JG72"/>
<dbReference type="GO" id="GO:0006617">
    <property type="term" value="P:SRP-dependent cotranslational protein targeting to membrane, signal sequence recognition"/>
    <property type="evidence" value="ECO:0007669"/>
    <property type="project" value="TreeGrafter"/>
</dbReference>
<comment type="subcellular location">
    <subcellularLocation>
        <location evidence="1">Cytoplasm</location>
    </subcellularLocation>
</comment>
<comment type="function">
    <text evidence="6">Component of the signal recognition particle (SRP) complex, a ribonucleoprotein complex that mediates the cotranslational targeting of secretory and membrane proteins to the endoplasmic reticulum (ER). Binds directly to 7SL RNA. Mediates binding of SRP54 to the SRP complex.</text>
</comment>
<keyword evidence="5" id="KW-0687">Ribonucleoprotein</keyword>
<dbReference type="EMBL" id="LIAE01010458">
    <property type="protein sequence ID" value="PAV60624.1"/>
    <property type="molecule type" value="Genomic_DNA"/>
</dbReference>
<dbReference type="Proteomes" id="UP000218231">
    <property type="component" value="Unassembled WGS sequence"/>
</dbReference>
<dbReference type="InterPro" id="IPR002778">
    <property type="entry name" value="Signal_recog_particle_SRP19"/>
</dbReference>
<dbReference type="Pfam" id="PF01922">
    <property type="entry name" value="SRP19"/>
    <property type="match status" value="1"/>
</dbReference>
<comment type="caution">
    <text evidence="8">The sequence shown here is derived from an EMBL/GenBank/DDBJ whole genome shotgun (WGS) entry which is preliminary data.</text>
</comment>
<dbReference type="GO" id="GO:0005786">
    <property type="term" value="C:signal recognition particle, endoplasmic reticulum targeting"/>
    <property type="evidence" value="ECO:0007669"/>
    <property type="project" value="UniProtKB-KW"/>
</dbReference>
<dbReference type="OrthoDB" id="2190947at2759"/>
<evidence type="ECO:0000256" key="1">
    <source>
        <dbReference type="ARBA" id="ARBA00004496"/>
    </source>
</evidence>
<evidence type="ECO:0000256" key="4">
    <source>
        <dbReference type="ARBA" id="ARBA00023135"/>
    </source>
</evidence>
<feature type="compositionally biased region" description="Low complexity" evidence="7">
    <location>
        <begin position="124"/>
        <end position="139"/>
    </location>
</feature>
<comment type="similarity">
    <text evidence="2">Belongs to the SRP19 family.</text>
</comment>
<accession>A0A2A2JG72</accession>
<reference evidence="8 9" key="1">
    <citation type="journal article" date="2017" name="Curr. Biol.">
        <title>Genome architecture and evolution of a unichromosomal asexual nematode.</title>
        <authorList>
            <person name="Fradin H."/>
            <person name="Zegar C."/>
            <person name="Gutwein M."/>
            <person name="Lucas J."/>
            <person name="Kovtun M."/>
            <person name="Corcoran D."/>
            <person name="Baugh L.R."/>
            <person name="Kiontke K."/>
            <person name="Gunsalus K."/>
            <person name="Fitch D.H."/>
            <person name="Piano F."/>
        </authorList>
    </citation>
    <scope>NUCLEOTIDE SEQUENCE [LARGE SCALE GENOMIC DNA]</scope>
    <source>
        <strain evidence="8">PF1309</strain>
    </source>
</reference>
<gene>
    <name evidence="8" type="ORF">WR25_04568</name>
</gene>
<protein>
    <recommendedName>
        <fullName evidence="10">SRP19 protein</fullName>
    </recommendedName>
</protein>
<evidence type="ECO:0000313" key="8">
    <source>
        <dbReference type="EMBL" id="PAV60624.1"/>
    </source>
</evidence>
<dbReference type="SUPFAM" id="SSF69695">
    <property type="entry name" value="SRP19"/>
    <property type="match status" value="1"/>
</dbReference>
<name>A0A2A2JG72_9BILA</name>
<keyword evidence="9" id="KW-1185">Reference proteome</keyword>
<dbReference type="PANTHER" id="PTHR17453:SF0">
    <property type="entry name" value="SIGNAL RECOGNITION PARTICLE 19 KDA PROTEIN"/>
    <property type="match status" value="1"/>
</dbReference>
<proteinExistence type="inferred from homology"/>
<evidence type="ECO:0000313" key="9">
    <source>
        <dbReference type="Proteomes" id="UP000218231"/>
    </source>
</evidence>
<evidence type="ECO:0008006" key="10">
    <source>
        <dbReference type="Google" id="ProtNLM"/>
    </source>
</evidence>
<organism evidence="8 9">
    <name type="scientific">Diploscapter pachys</name>
    <dbReference type="NCBI Taxonomy" id="2018661"/>
    <lineage>
        <taxon>Eukaryota</taxon>
        <taxon>Metazoa</taxon>
        <taxon>Ecdysozoa</taxon>
        <taxon>Nematoda</taxon>
        <taxon>Chromadorea</taxon>
        <taxon>Rhabditida</taxon>
        <taxon>Rhabditina</taxon>
        <taxon>Rhabditomorpha</taxon>
        <taxon>Rhabditoidea</taxon>
        <taxon>Rhabditidae</taxon>
        <taxon>Diploscapter</taxon>
    </lineage>
</organism>
<evidence type="ECO:0000256" key="3">
    <source>
        <dbReference type="ARBA" id="ARBA00022490"/>
    </source>
</evidence>
<evidence type="ECO:0000256" key="2">
    <source>
        <dbReference type="ARBA" id="ARBA00008910"/>
    </source>
</evidence>
<sequence>MSTNIVKGKGYSDQLRWMTIYPAYLDKKKTTGQGRRVPLQIAVETPLATEINDVLSATGFNPILEKNKMYPRDQDRDLPQGRVKVQLKNDDGTPKFSNHPNKQSVYKLLCEMIPQLKMRQPGFAAATSSAQSAAAAGGNKKNKKKK</sequence>
<dbReference type="PANTHER" id="PTHR17453">
    <property type="entry name" value="SIGNAL RECOGNITION PARTICLE 19 KD PROTEIN"/>
    <property type="match status" value="1"/>
</dbReference>